<protein>
    <submittedName>
        <fullName evidence="3">Unannotated protein</fullName>
    </submittedName>
</protein>
<dbReference type="GO" id="GO:0015833">
    <property type="term" value="P:peptide transport"/>
    <property type="evidence" value="ECO:0007669"/>
    <property type="project" value="TreeGrafter"/>
</dbReference>
<proteinExistence type="predicted"/>
<evidence type="ECO:0000313" key="2">
    <source>
        <dbReference type="EMBL" id="CAB4935994.1"/>
    </source>
</evidence>
<evidence type="ECO:0000313" key="3">
    <source>
        <dbReference type="EMBL" id="CAB4992538.1"/>
    </source>
</evidence>
<dbReference type="EMBL" id="CAFBNF010000038">
    <property type="protein sequence ID" value="CAB4935994.1"/>
    <property type="molecule type" value="Genomic_DNA"/>
</dbReference>
<dbReference type="GO" id="GO:0042597">
    <property type="term" value="C:periplasmic space"/>
    <property type="evidence" value="ECO:0007669"/>
    <property type="project" value="UniProtKB-ARBA"/>
</dbReference>
<dbReference type="SUPFAM" id="SSF53850">
    <property type="entry name" value="Periplasmic binding protein-like II"/>
    <property type="match status" value="1"/>
</dbReference>
<dbReference type="InterPro" id="IPR000914">
    <property type="entry name" value="SBP_5_dom"/>
</dbReference>
<evidence type="ECO:0000259" key="1">
    <source>
        <dbReference type="Pfam" id="PF00496"/>
    </source>
</evidence>
<gene>
    <name evidence="2" type="ORF">UFOPK3773_00537</name>
    <name evidence="3" type="ORF">UFOPK3992_00134</name>
</gene>
<dbReference type="Gene3D" id="3.40.190.10">
    <property type="entry name" value="Periplasmic binding protein-like II"/>
    <property type="match status" value="1"/>
</dbReference>
<dbReference type="CDD" id="cd00995">
    <property type="entry name" value="PBP2_NikA_DppA_OppA_like"/>
    <property type="match status" value="1"/>
</dbReference>
<dbReference type="InterPro" id="IPR039424">
    <property type="entry name" value="SBP_5"/>
</dbReference>
<reference evidence="3" key="1">
    <citation type="submission" date="2020-05" db="EMBL/GenBank/DDBJ databases">
        <authorList>
            <person name="Chiriac C."/>
            <person name="Salcher M."/>
            <person name="Ghai R."/>
            <person name="Kavagutti S V."/>
        </authorList>
    </citation>
    <scope>NUCLEOTIDE SEQUENCE</scope>
</reference>
<sequence>MSARARLAFGTAAATALALMISACGSGSSTPSGASSSPAAITLSTTTPAATADIDSVSWGLPTGEPRSLDPAKTGDYSANTVVANLCESLLRLEPDFSTSPGLATKLERANPVTTVITLRDGVKFWDGTPMTADEVVYSLNRNLDPKVASFSAAVFRNVDSIKATGPLEVTVTFKMPDAQFIDSMAGIAGAVVQKAFTEKAGPNVGARGTGVMCTGPFSLSDWQSGSKIVLARNEGYWDTARKAKAKSFTFVVFNDESALTSALKAGEVDGSYSPPTSSLATLSAPGVGTVYYGPSTESYSLGPTASEGPAADPKIRQALNLAIDKAAIISTVLKGTGEPLKTFTPPLVWQGDPAKATYDAGYAALPPVGAPDIEAAKKLVQEAKPSRTDMVMAIPSGAQSLLQVATLAQSAAQQIGLSFTIKQLQPAEFSALFYDPAARKGIDFIATTGYIEVPGALYYAPAFVFPGAPFNWTNYEDPTVIANMGEATTAMDPQVSATKFVAAQAVYAPANLQITLAGAYNRLFLGPKVTGAPASFAYISSPWAALVGGTGSGS</sequence>
<dbReference type="Pfam" id="PF00496">
    <property type="entry name" value="SBP_bac_5"/>
    <property type="match status" value="1"/>
</dbReference>
<dbReference type="PROSITE" id="PS51257">
    <property type="entry name" value="PROKAR_LIPOPROTEIN"/>
    <property type="match status" value="1"/>
</dbReference>
<dbReference type="Gene3D" id="3.90.76.10">
    <property type="entry name" value="Dipeptide-binding Protein, Domain 1"/>
    <property type="match status" value="1"/>
</dbReference>
<feature type="domain" description="Solute-binding protein family 5" evidence="1">
    <location>
        <begin position="100"/>
        <end position="465"/>
    </location>
</feature>
<dbReference type="AlphaFoldDB" id="A0A6J7NIY4"/>
<dbReference type="GO" id="GO:1904680">
    <property type="term" value="F:peptide transmembrane transporter activity"/>
    <property type="evidence" value="ECO:0007669"/>
    <property type="project" value="TreeGrafter"/>
</dbReference>
<dbReference type="GO" id="GO:0043190">
    <property type="term" value="C:ATP-binding cassette (ABC) transporter complex"/>
    <property type="evidence" value="ECO:0007669"/>
    <property type="project" value="InterPro"/>
</dbReference>
<accession>A0A6J7NIY4</accession>
<organism evidence="3">
    <name type="scientific">freshwater metagenome</name>
    <dbReference type="NCBI Taxonomy" id="449393"/>
    <lineage>
        <taxon>unclassified sequences</taxon>
        <taxon>metagenomes</taxon>
        <taxon>ecological metagenomes</taxon>
    </lineage>
</organism>
<dbReference type="Gene3D" id="3.10.105.10">
    <property type="entry name" value="Dipeptide-binding Protein, Domain 3"/>
    <property type="match status" value="1"/>
</dbReference>
<dbReference type="EMBL" id="CAFBOZ010000011">
    <property type="protein sequence ID" value="CAB4992538.1"/>
    <property type="molecule type" value="Genomic_DNA"/>
</dbReference>
<dbReference type="InterPro" id="IPR030678">
    <property type="entry name" value="Peptide/Ni-bd"/>
</dbReference>
<name>A0A6J7NIY4_9ZZZZ</name>
<dbReference type="PIRSF" id="PIRSF002741">
    <property type="entry name" value="MppA"/>
    <property type="match status" value="1"/>
</dbReference>
<dbReference type="PANTHER" id="PTHR30290">
    <property type="entry name" value="PERIPLASMIC BINDING COMPONENT OF ABC TRANSPORTER"/>
    <property type="match status" value="1"/>
</dbReference>